<name>G0UAP3_TRYVY</name>
<protein>
    <recommendedName>
        <fullName evidence="1">peptidylprolyl isomerase</fullName>
        <ecNumber evidence="1">5.2.1.8</ecNumber>
    </recommendedName>
</protein>
<comment type="catalytic activity">
    <reaction evidence="1">
        <text>[protein]-peptidylproline (omega=180) = [protein]-peptidylproline (omega=0)</text>
        <dbReference type="Rhea" id="RHEA:16237"/>
        <dbReference type="Rhea" id="RHEA-COMP:10747"/>
        <dbReference type="Rhea" id="RHEA-COMP:10748"/>
        <dbReference type="ChEBI" id="CHEBI:83833"/>
        <dbReference type="ChEBI" id="CHEBI:83834"/>
        <dbReference type="EC" id="5.2.1.8"/>
    </reaction>
</comment>
<accession>G0UAP3</accession>
<evidence type="ECO:0000259" key="4">
    <source>
        <dbReference type="PROSITE" id="PS50059"/>
    </source>
</evidence>
<feature type="coiled-coil region" evidence="2">
    <location>
        <begin position="427"/>
        <end position="493"/>
    </location>
</feature>
<dbReference type="PROSITE" id="PS50059">
    <property type="entry name" value="FKBP_PPIASE"/>
    <property type="match status" value="1"/>
</dbReference>
<feature type="coiled-coil region" evidence="2">
    <location>
        <begin position="577"/>
        <end position="636"/>
    </location>
</feature>
<proteinExistence type="predicted"/>
<feature type="compositionally biased region" description="Pro residues" evidence="3">
    <location>
        <begin position="754"/>
        <end position="766"/>
    </location>
</feature>
<evidence type="ECO:0000256" key="1">
    <source>
        <dbReference type="PROSITE-ProRule" id="PRU00277"/>
    </source>
</evidence>
<organism evidence="5">
    <name type="scientific">Trypanosoma vivax (strain Y486)</name>
    <dbReference type="NCBI Taxonomy" id="1055687"/>
    <lineage>
        <taxon>Eukaryota</taxon>
        <taxon>Discoba</taxon>
        <taxon>Euglenozoa</taxon>
        <taxon>Kinetoplastea</taxon>
        <taxon>Metakinetoplastina</taxon>
        <taxon>Trypanosomatida</taxon>
        <taxon>Trypanosomatidae</taxon>
        <taxon>Trypanosoma</taxon>
        <taxon>Duttonella</taxon>
    </lineage>
</organism>
<dbReference type="InterPro" id="IPR001179">
    <property type="entry name" value="PPIase_FKBP_dom"/>
</dbReference>
<dbReference type="EC" id="5.2.1.8" evidence="1"/>
<feature type="region of interest" description="Disordered" evidence="3">
    <location>
        <begin position="754"/>
        <end position="785"/>
    </location>
</feature>
<dbReference type="Gene3D" id="3.10.50.40">
    <property type="match status" value="1"/>
</dbReference>
<sequence length="785" mass="85714">MKSLFAQDAMQSRHGVTSLRYEDHPTQTSGKAVARSLARGGAIPAQAPNTSPLQTAFQYTVMTYKGENAVGLCVVAVCIPRSNTSVTTTPLIAIIDREKRPQCRIPIDGNLQLLQNPSEPQYASLYDPNFGGHWSLMFKGRRECTEFVAGTFTVFHSPRLDDNLTPLPFVEWDNGTAATPVAHQDGVSRGDVISISFTMWLLRRVSGTTFFALGKIIEEVPPDAPREVTVADGSLMAGVEEALIGLRGGGASRLVFVPPRMTRVLRGIGNPEVLPSDTVVVHVSCHEVVRRVKGGGNRVADKSVLPSPAVETDGGQGWVAATNTPAPTANADNNALLQVLLLQTIQQQQQQQSNNAPRASGGDGGVAAANQLGSIERSIERVQCQLATLYEKIDRLAIEEKIEKNNAAIERMVKKAVGKAPTNDVDAEDMMKDRDGLLATIERLKRRLEEETANYHRALEAISRHKDEVHGLQKDLLLQRETHEARVKQLEEQRRLRAVESEVQHQQAMERISEEKYREGREAGARAAREEMRQKQLSGLDGDGEQEWRQRLFASEQRAVQLEAAMHEIEGRHIAERRQLQEHIDATEKMNAILKERLGTGALGAGALEGVHLTAAEAARQQCAVLRRAMKALMTNVQTQVCTIGSDKVAVEDVLRILGSSIEVEVDSFTAQIMSEAQSFGKPTAALSSSFEELNEGPPVVGDLHEDGVPLIDPKAIASGVGETTLQCTSEGTAGKDLAGMLNDDIFRVSSLPPVLPRDAMPPPPDDFTDYFPEPPDLMEGDHVE</sequence>
<evidence type="ECO:0000313" key="5">
    <source>
        <dbReference type="EMBL" id="CCC52878.1"/>
    </source>
</evidence>
<evidence type="ECO:0000256" key="2">
    <source>
        <dbReference type="SAM" id="Coils"/>
    </source>
</evidence>
<dbReference type="EMBL" id="HE573027">
    <property type="protein sequence ID" value="CCC52878.1"/>
    <property type="molecule type" value="Genomic_DNA"/>
</dbReference>
<keyword evidence="1" id="KW-0413">Isomerase</keyword>
<feature type="compositionally biased region" description="Low complexity" evidence="3">
    <location>
        <begin position="348"/>
        <end position="359"/>
    </location>
</feature>
<dbReference type="InterPro" id="IPR046357">
    <property type="entry name" value="PPIase_dom_sf"/>
</dbReference>
<dbReference type="VEuPathDB" id="TriTrypDB:TvY486_1103620"/>
<keyword evidence="1" id="KW-0697">Rotamase</keyword>
<dbReference type="AlphaFoldDB" id="G0UAP3"/>
<gene>
    <name evidence="5" type="ORF">TVY486_1103620</name>
</gene>
<keyword evidence="2" id="KW-0175">Coiled coil</keyword>
<reference evidence="5" key="1">
    <citation type="journal article" date="2012" name="Proc. Natl. Acad. Sci. U.S.A.">
        <title>Antigenic diversity is generated by distinct evolutionary mechanisms in African trypanosome species.</title>
        <authorList>
            <person name="Jackson A.P."/>
            <person name="Berry A."/>
            <person name="Aslett M."/>
            <person name="Allison H.C."/>
            <person name="Burton P."/>
            <person name="Vavrova-Anderson J."/>
            <person name="Brown R."/>
            <person name="Browne H."/>
            <person name="Corton N."/>
            <person name="Hauser H."/>
            <person name="Gamble J."/>
            <person name="Gilderthorp R."/>
            <person name="Marcello L."/>
            <person name="McQuillan J."/>
            <person name="Otto T.D."/>
            <person name="Quail M.A."/>
            <person name="Sanders M.J."/>
            <person name="van Tonder A."/>
            <person name="Ginger M.L."/>
            <person name="Field M.C."/>
            <person name="Barry J.D."/>
            <person name="Hertz-Fowler C."/>
            <person name="Berriman M."/>
        </authorList>
    </citation>
    <scope>NUCLEOTIDE SEQUENCE</scope>
    <source>
        <strain evidence="5">Y486</strain>
    </source>
</reference>
<evidence type="ECO:0000256" key="3">
    <source>
        <dbReference type="SAM" id="MobiDB-lite"/>
    </source>
</evidence>
<dbReference type="GO" id="GO:0003755">
    <property type="term" value="F:peptidyl-prolyl cis-trans isomerase activity"/>
    <property type="evidence" value="ECO:0007669"/>
    <property type="project" value="UniProtKB-KW"/>
</dbReference>
<feature type="domain" description="PPIase FKBP-type" evidence="4">
    <location>
        <begin position="190"/>
        <end position="289"/>
    </location>
</feature>
<feature type="region of interest" description="Disordered" evidence="3">
    <location>
        <begin position="348"/>
        <end position="367"/>
    </location>
</feature>